<feature type="transmembrane region" description="Helical" evidence="1">
    <location>
        <begin position="83"/>
        <end position="104"/>
    </location>
</feature>
<proteinExistence type="predicted"/>
<keyword evidence="1" id="KW-0472">Membrane</keyword>
<dbReference type="Proteomes" id="UP001642360">
    <property type="component" value="Unassembled WGS sequence"/>
</dbReference>
<evidence type="ECO:0008006" key="5">
    <source>
        <dbReference type="Google" id="ProtNLM"/>
    </source>
</evidence>
<gene>
    <name evidence="2" type="ORF">ILEXP_LOCUS26176</name>
    <name evidence="3" type="ORF">ILEXP_LOCUS50849</name>
</gene>
<dbReference type="EMBL" id="CAUOFW020007836">
    <property type="protein sequence ID" value="CAK9180822.1"/>
    <property type="molecule type" value="Genomic_DNA"/>
</dbReference>
<dbReference type="PANTHER" id="PTHR11206">
    <property type="entry name" value="MULTIDRUG RESISTANCE PROTEIN"/>
    <property type="match status" value="1"/>
</dbReference>
<feature type="transmembrane region" description="Helical" evidence="1">
    <location>
        <begin position="50"/>
        <end position="71"/>
    </location>
</feature>
<evidence type="ECO:0000313" key="2">
    <source>
        <dbReference type="EMBL" id="CAK9157613.1"/>
    </source>
</evidence>
<dbReference type="EMBL" id="CAUOFW020003036">
    <property type="protein sequence ID" value="CAK9157613.1"/>
    <property type="molecule type" value="Genomic_DNA"/>
</dbReference>
<comment type="caution">
    <text evidence="2">The sequence shown here is derived from an EMBL/GenBank/DDBJ whole genome shotgun (WGS) entry which is preliminary data.</text>
</comment>
<dbReference type="AlphaFoldDB" id="A0ABC8SL55"/>
<evidence type="ECO:0000256" key="1">
    <source>
        <dbReference type="SAM" id="Phobius"/>
    </source>
</evidence>
<keyword evidence="1" id="KW-1133">Transmembrane helix</keyword>
<organism evidence="2 4">
    <name type="scientific">Ilex paraguariensis</name>
    <name type="common">yerba mate</name>
    <dbReference type="NCBI Taxonomy" id="185542"/>
    <lineage>
        <taxon>Eukaryota</taxon>
        <taxon>Viridiplantae</taxon>
        <taxon>Streptophyta</taxon>
        <taxon>Embryophyta</taxon>
        <taxon>Tracheophyta</taxon>
        <taxon>Spermatophyta</taxon>
        <taxon>Magnoliopsida</taxon>
        <taxon>eudicotyledons</taxon>
        <taxon>Gunneridae</taxon>
        <taxon>Pentapetalae</taxon>
        <taxon>asterids</taxon>
        <taxon>campanulids</taxon>
        <taxon>Aquifoliales</taxon>
        <taxon>Aquifoliaceae</taxon>
        <taxon>Ilex</taxon>
    </lineage>
</organism>
<name>A0ABC8SL55_9AQUA</name>
<keyword evidence="1" id="KW-0812">Transmembrane</keyword>
<keyword evidence="4" id="KW-1185">Reference proteome</keyword>
<evidence type="ECO:0000313" key="3">
    <source>
        <dbReference type="EMBL" id="CAK9180822.1"/>
    </source>
</evidence>
<sequence length="173" mass="19184">MNLYKRDGLLIGGMEGDTSEKLLRKAGGAEDGCDGEHKLKNEIWRETKKLWVVAGPAIFTRFSTFGINVISQAFVGHIGATELAAYALVATVLLRFANGILVTLPFSFCCFRLGITIFVPLRSFLALEHLFLAHCQERMLVLDMHQDNNSAVIIGRMEALAPFCRHCVAFCSF</sequence>
<accession>A0ABC8SL55</accession>
<protein>
    <recommendedName>
        <fullName evidence="5">Protein DETOXIFICATION</fullName>
    </recommendedName>
</protein>
<evidence type="ECO:0000313" key="4">
    <source>
        <dbReference type="Proteomes" id="UP001642360"/>
    </source>
</evidence>
<reference evidence="2 4" key="1">
    <citation type="submission" date="2024-02" db="EMBL/GenBank/DDBJ databases">
        <authorList>
            <person name="Vignale AGUSTIN F."/>
            <person name="Sosa J E."/>
            <person name="Modenutti C."/>
        </authorList>
    </citation>
    <scope>NUCLEOTIDE SEQUENCE [LARGE SCALE GENOMIC DNA]</scope>
</reference>